<gene>
    <name evidence="10" type="ORF">SUZIE_188370</name>
</gene>
<evidence type="ECO:0000259" key="9">
    <source>
        <dbReference type="PROSITE" id="PS50011"/>
    </source>
</evidence>
<keyword evidence="4" id="KW-0547">Nucleotide-binding</keyword>
<dbReference type="EC" id="2.7.11.1" evidence="1"/>
<name>A0AA41NAY3_SCICA</name>
<dbReference type="GO" id="GO:0005737">
    <property type="term" value="C:cytoplasm"/>
    <property type="evidence" value="ECO:0007669"/>
    <property type="project" value="TreeGrafter"/>
</dbReference>
<comment type="caution">
    <text evidence="10">The sequence shown here is derived from an EMBL/GenBank/DDBJ whole genome shotgun (WGS) entry which is preliminary data.</text>
</comment>
<dbReference type="EMBL" id="JAATJV010409200">
    <property type="protein sequence ID" value="MBZ3886524.1"/>
    <property type="molecule type" value="Genomic_DNA"/>
</dbReference>
<dbReference type="Gene3D" id="1.10.510.10">
    <property type="entry name" value="Transferase(Phosphotransferase) domain 1"/>
    <property type="match status" value="1"/>
</dbReference>
<dbReference type="Pfam" id="PF00069">
    <property type="entry name" value="Pkinase"/>
    <property type="match status" value="1"/>
</dbReference>
<dbReference type="PANTHER" id="PTHR24346:SF95">
    <property type="entry name" value="SPERM MOTILITY KINASE 3A"/>
    <property type="match status" value="1"/>
</dbReference>
<dbReference type="GO" id="GO:0035556">
    <property type="term" value="P:intracellular signal transduction"/>
    <property type="evidence" value="ECO:0007669"/>
    <property type="project" value="TreeGrafter"/>
</dbReference>
<dbReference type="SUPFAM" id="SSF56112">
    <property type="entry name" value="Protein kinase-like (PK-like)"/>
    <property type="match status" value="1"/>
</dbReference>
<keyword evidence="2" id="KW-0723">Serine/threonine-protein kinase</keyword>
<dbReference type="InterPro" id="IPR000719">
    <property type="entry name" value="Prot_kinase_dom"/>
</dbReference>
<evidence type="ECO:0000256" key="6">
    <source>
        <dbReference type="ARBA" id="ARBA00022840"/>
    </source>
</evidence>
<accession>A0AA41NAY3</accession>
<comment type="catalytic activity">
    <reaction evidence="7">
        <text>L-threonyl-[protein] + ATP = O-phospho-L-threonyl-[protein] + ADP + H(+)</text>
        <dbReference type="Rhea" id="RHEA:46608"/>
        <dbReference type="Rhea" id="RHEA-COMP:11060"/>
        <dbReference type="Rhea" id="RHEA-COMP:11605"/>
        <dbReference type="ChEBI" id="CHEBI:15378"/>
        <dbReference type="ChEBI" id="CHEBI:30013"/>
        <dbReference type="ChEBI" id="CHEBI:30616"/>
        <dbReference type="ChEBI" id="CHEBI:61977"/>
        <dbReference type="ChEBI" id="CHEBI:456216"/>
        <dbReference type="EC" id="2.7.11.1"/>
    </reaction>
</comment>
<dbReference type="FunFam" id="3.30.200.20:FF:000003">
    <property type="entry name" value="Non-specific serine/threonine protein kinase"/>
    <property type="match status" value="1"/>
</dbReference>
<evidence type="ECO:0000256" key="8">
    <source>
        <dbReference type="ARBA" id="ARBA00048679"/>
    </source>
</evidence>
<evidence type="ECO:0000256" key="1">
    <source>
        <dbReference type="ARBA" id="ARBA00012513"/>
    </source>
</evidence>
<keyword evidence="6" id="KW-0067">ATP-binding</keyword>
<dbReference type="GO" id="GO:0004674">
    <property type="term" value="F:protein serine/threonine kinase activity"/>
    <property type="evidence" value="ECO:0007669"/>
    <property type="project" value="UniProtKB-KW"/>
</dbReference>
<evidence type="ECO:0000256" key="4">
    <source>
        <dbReference type="ARBA" id="ARBA00022741"/>
    </source>
</evidence>
<proteinExistence type="predicted"/>
<evidence type="ECO:0000256" key="2">
    <source>
        <dbReference type="ARBA" id="ARBA00022527"/>
    </source>
</evidence>
<organism evidence="10 11">
    <name type="scientific">Sciurus carolinensis</name>
    <name type="common">Eastern gray squirrel</name>
    <dbReference type="NCBI Taxonomy" id="30640"/>
    <lineage>
        <taxon>Eukaryota</taxon>
        <taxon>Metazoa</taxon>
        <taxon>Chordata</taxon>
        <taxon>Craniata</taxon>
        <taxon>Vertebrata</taxon>
        <taxon>Euteleostomi</taxon>
        <taxon>Mammalia</taxon>
        <taxon>Eutheria</taxon>
        <taxon>Euarchontoglires</taxon>
        <taxon>Glires</taxon>
        <taxon>Rodentia</taxon>
        <taxon>Sciuromorpha</taxon>
        <taxon>Sciuridae</taxon>
        <taxon>Sciurinae</taxon>
        <taxon>Sciurini</taxon>
        <taxon>Sciurus</taxon>
    </lineage>
</organism>
<dbReference type="PROSITE" id="PS50011">
    <property type="entry name" value="PROTEIN_KINASE_DOM"/>
    <property type="match status" value="1"/>
</dbReference>
<keyword evidence="11" id="KW-1185">Reference proteome</keyword>
<protein>
    <recommendedName>
        <fullName evidence="1">non-specific serine/threonine protein kinase</fullName>
        <ecNumber evidence="1">2.7.11.1</ecNumber>
    </recommendedName>
</protein>
<evidence type="ECO:0000256" key="3">
    <source>
        <dbReference type="ARBA" id="ARBA00022679"/>
    </source>
</evidence>
<evidence type="ECO:0000256" key="5">
    <source>
        <dbReference type="ARBA" id="ARBA00022777"/>
    </source>
</evidence>
<keyword evidence="5 10" id="KW-0418">Kinase</keyword>
<dbReference type="PANTHER" id="PTHR24346">
    <property type="entry name" value="MAP/MICROTUBULE AFFINITY-REGULATING KINASE"/>
    <property type="match status" value="1"/>
</dbReference>
<reference evidence="10" key="1">
    <citation type="submission" date="2020-03" db="EMBL/GenBank/DDBJ databases">
        <title>Studies in the Genomics of Life Span.</title>
        <authorList>
            <person name="Glass D."/>
        </authorList>
    </citation>
    <scope>NUCLEOTIDE SEQUENCE</scope>
    <source>
        <strain evidence="10">SUZIE</strain>
        <tissue evidence="10">Muscle</tissue>
    </source>
</reference>
<evidence type="ECO:0000313" key="10">
    <source>
        <dbReference type="EMBL" id="MBZ3886524.1"/>
    </source>
</evidence>
<dbReference type="AlphaFoldDB" id="A0AA41NAY3"/>
<dbReference type="SMART" id="SM00220">
    <property type="entry name" value="S_TKc"/>
    <property type="match status" value="1"/>
</dbReference>
<feature type="domain" description="Protein kinase" evidence="9">
    <location>
        <begin position="27"/>
        <end position="184"/>
    </location>
</feature>
<dbReference type="FunFam" id="1.10.510.10:FF:000571">
    <property type="entry name" value="Maternal embryonic leucine zipper kinase"/>
    <property type="match status" value="1"/>
</dbReference>
<evidence type="ECO:0000313" key="11">
    <source>
        <dbReference type="Proteomes" id="UP001166674"/>
    </source>
</evidence>
<dbReference type="GO" id="GO:0005524">
    <property type="term" value="F:ATP binding"/>
    <property type="evidence" value="ECO:0007669"/>
    <property type="project" value="UniProtKB-KW"/>
</dbReference>
<keyword evidence="3" id="KW-0808">Transferase</keyword>
<dbReference type="Proteomes" id="UP001166674">
    <property type="component" value="Unassembled WGS sequence"/>
</dbReference>
<sequence>MSCESSESSVALRGQSTGCEPAFEDHYMVLQDIGAGAFTQVKLARHLLTGEEVTVKVLAKGASNFPFLSEGDTMVGLDHPNVIHLFQVMETKNYIYLIMEHSGGGQWWDLIPETDGMQEEDSHRVFRQILGAVQYCHQKGTMHLDLKPENVVVDASGKARLIDFGVNTRFTAGKKLKGFWGTTL</sequence>
<evidence type="ECO:0000256" key="7">
    <source>
        <dbReference type="ARBA" id="ARBA00047899"/>
    </source>
</evidence>
<comment type="catalytic activity">
    <reaction evidence="8">
        <text>L-seryl-[protein] + ATP = O-phospho-L-seryl-[protein] + ADP + H(+)</text>
        <dbReference type="Rhea" id="RHEA:17989"/>
        <dbReference type="Rhea" id="RHEA-COMP:9863"/>
        <dbReference type="Rhea" id="RHEA-COMP:11604"/>
        <dbReference type="ChEBI" id="CHEBI:15378"/>
        <dbReference type="ChEBI" id="CHEBI:29999"/>
        <dbReference type="ChEBI" id="CHEBI:30616"/>
        <dbReference type="ChEBI" id="CHEBI:83421"/>
        <dbReference type="ChEBI" id="CHEBI:456216"/>
        <dbReference type="EC" id="2.7.11.1"/>
    </reaction>
</comment>
<dbReference type="InterPro" id="IPR011009">
    <property type="entry name" value="Kinase-like_dom_sf"/>
</dbReference>